<evidence type="ECO:0000313" key="3">
    <source>
        <dbReference type="EMBL" id="KAG2394138.1"/>
    </source>
</evidence>
<dbReference type="AlphaFoldDB" id="A0AA88H434"/>
<feature type="compositionally biased region" description="Polar residues" evidence="1">
    <location>
        <begin position="582"/>
        <end position="591"/>
    </location>
</feature>
<organism evidence="3 4">
    <name type="scientific">Naegleria lovaniensis</name>
    <name type="common">Amoeba</name>
    <dbReference type="NCBI Taxonomy" id="51637"/>
    <lineage>
        <taxon>Eukaryota</taxon>
        <taxon>Discoba</taxon>
        <taxon>Heterolobosea</taxon>
        <taxon>Tetramitia</taxon>
        <taxon>Eutetramitia</taxon>
        <taxon>Vahlkampfiidae</taxon>
        <taxon>Naegleria</taxon>
    </lineage>
</organism>
<dbReference type="Gene3D" id="1.20.5.190">
    <property type="match status" value="1"/>
</dbReference>
<proteinExistence type="predicted"/>
<protein>
    <submittedName>
        <fullName evidence="3">Uncharacterized protein</fullName>
    </submittedName>
</protein>
<dbReference type="Proteomes" id="UP000816034">
    <property type="component" value="Unassembled WGS sequence"/>
</dbReference>
<dbReference type="SUPFAM" id="SSF48452">
    <property type="entry name" value="TPR-like"/>
    <property type="match status" value="1"/>
</dbReference>
<feature type="transmembrane region" description="Helical" evidence="2">
    <location>
        <begin position="164"/>
        <end position="184"/>
    </location>
</feature>
<dbReference type="GeneID" id="68096357"/>
<dbReference type="PROSITE" id="PS50096">
    <property type="entry name" value="IQ"/>
    <property type="match status" value="2"/>
</dbReference>
<evidence type="ECO:0000256" key="2">
    <source>
        <dbReference type="SAM" id="Phobius"/>
    </source>
</evidence>
<keyword evidence="2" id="KW-0812">Transmembrane</keyword>
<dbReference type="RefSeq" id="XP_044556032.1">
    <property type="nucleotide sequence ID" value="XM_044693482.1"/>
</dbReference>
<keyword evidence="2" id="KW-1133">Transmembrane helix</keyword>
<keyword evidence="2" id="KW-0472">Membrane</keyword>
<dbReference type="InterPro" id="IPR011990">
    <property type="entry name" value="TPR-like_helical_dom_sf"/>
</dbReference>
<feature type="region of interest" description="Disordered" evidence="1">
    <location>
        <begin position="567"/>
        <end position="591"/>
    </location>
</feature>
<comment type="caution">
    <text evidence="3">The sequence shown here is derived from an EMBL/GenBank/DDBJ whole genome shotgun (WGS) entry which is preliminary data.</text>
</comment>
<reference evidence="3 4" key="1">
    <citation type="journal article" date="2018" name="BMC Genomics">
        <title>The genome of Naegleria lovaniensis, the basis for a comparative approach to unravel pathogenicity factors of the human pathogenic amoeba N. fowleri.</title>
        <authorList>
            <person name="Liechti N."/>
            <person name="Schurch N."/>
            <person name="Bruggmann R."/>
            <person name="Wittwer M."/>
        </authorList>
    </citation>
    <scope>NUCLEOTIDE SEQUENCE [LARGE SCALE GENOMIC DNA]</scope>
    <source>
        <strain evidence="3 4">ATCC 30569</strain>
    </source>
</reference>
<evidence type="ECO:0000256" key="1">
    <source>
        <dbReference type="SAM" id="MobiDB-lite"/>
    </source>
</evidence>
<dbReference type="InterPro" id="IPR000048">
    <property type="entry name" value="IQ_motif_EF-hand-BS"/>
</dbReference>
<name>A0AA88H434_NAELO</name>
<dbReference type="EMBL" id="PYSW02000001">
    <property type="protein sequence ID" value="KAG2394138.1"/>
    <property type="molecule type" value="Genomic_DNA"/>
</dbReference>
<evidence type="ECO:0000313" key="4">
    <source>
        <dbReference type="Proteomes" id="UP000816034"/>
    </source>
</evidence>
<gene>
    <name evidence="3" type="ORF">C9374_003902</name>
</gene>
<sequence>MKSSFSYQTSKHQKAFRRYQSKQHTYSSQQITPLADDGNETLKREDWNFGPASPIEPLWLYGYSYLSIDKTIWGMLLDFEYQLDPNAMDRHVVIPRVKTVYGRPISKTTSEKKQQAKETTPTNIELLQQSFLEYSNANFKECLTTLQELIERKTLASSDGDDRLFILNSLIALFLTVVLNYSTILSTQYQSYHNSMELLKVGPLMLRKLRNPQLAQFFSSLINVSKSNYYRKRKKYKLVHSCCKESFHEYSQTGCVIYSQYILQALATSCMYCNKYDEAIEHYENNLYLFAQQADNVYVQSNTLDYFNRILTFICENEYFLIINKCFNMFNYGVALYEKSTSDRSMRNDVSHDWCIKSRYFIFQAVDMMNQHVSSHHDIIIEKRWLKHMINVFKAVSLKCEAIPMNDCNISIHSLMNKFCEQEDGSNELESKKEKETSPFKNDNYYIMTLNKAIHFVIKESQKQQILQSANVNEDEYLKVKKLVSILPLLKCDPMYSRILLHENMVRSQKQSISESLDYALHTLKSSKLFLSPLMNNNESSNASSESSESRSDYFPSMFVPISLNSTPSSVKAGSPIKLSPLNLSRPSTTNVSESSRSIHSSILSDQQHIVDNNFESKCTSSPLRLSRPVTAKASTFSREMQEKKRLAAIITLQAFFRMVLARRKLRLLQDQLRNEMLQLMQVEQIEYLKHHAATKIQALVRKFLATKRVERIRRDFSKTFHTELEAEKRSLPKEVLLSMDHCMIFSSQ</sequence>
<dbReference type="Pfam" id="PF00612">
    <property type="entry name" value="IQ"/>
    <property type="match status" value="2"/>
</dbReference>
<accession>A0AA88H434</accession>
<dbReference type="SMART" id="SM00015">
    <property type="entry name" value="IQ"/>
    <property type="match status" value="2"/>
</dbReference>
<keyword evidence="4" id="KW-1185">Reference proteome</keyword>